<comment type="similarity">
    <text evidence="1">Belongs to the eukaryotic ribosomal protein eS19 family.</text>
</comment>
<reference evidence="6" key="3">
    <citation type="submission" date="2025-09" db="UniProtKB">
        <authorList>
            <consortium name="Ensembl"/>
        </authorList>
    </citation>
    <scope>IDENTIFICATION</scope>
</reference>
<dbReference type="GO" id="GO:0000028">
    <property type="term" value="P:ribosomal small subunit assembly"/>
    <property type="evidence" value="ECO:0007669"/>
    <property type="project" value="TreeGrafter"/>
</dbReference>
<dbReference type="Proteomes" id="UP000291000">
    <property type="component" value="Chromosome 21"/>
</dbReference>
<dbReference type="InterPro" id="IPR001266">
    <property type="entry name" value="Ribosomal_eS19"/>
</dbReference>
<dbReference type="GO" id="GO:0003735">
    <property type="term" value="F:structural constituent of ribosome"/>
    <property type="evidence" value="ECO:0007669"/>
    <property type="project" value="InterPro"/>
</dbReference>
<dbReference type="Gene3D" id="1.10.10.10">
    <property type="entry name" value="Winged helix-like DNA-binding domain superfamily/Winged helix DNA-binding domain"/>
    <property type="match status" value="2"/>
</dbReference>
<name>A0A452G9C3_CAPHI</name>
<reference evidence="6" key="2">
    <citation type="submission" date="2025-08" db="UniProtKB">
        <authorList>
            <consortium name="Ensembl"/>
        </authorList>
    </citation>
    <scope>IDENTIFICATION</scope>
</reference>
<dbReference type="GO" id="GO:0022627">
    <property type="term" value="C:cytosolic small ribosomal subunit"/>
    <property type="evidence" value="ECO:0007669"/>
    <property type="project" value="TreeGrafter"/>
</dbReference>
<evidence type="ECO:0000256" key="4">
    <source>
        <dbReference type="ARBA" id="ARBA00035143"/>
    </source>
</evidence>
<dbReference type="InterPro" id="IPR036388">
    <property type="entry name" value="WH-like_DNA-bd_sf"/>
</dbReference>
<dbReference type="SMART" id="SM01413">
    <property type="entry name" value="Ribosomal_S19e"/>
    <property type="match status" value="1"/>
</dbReference>
<dbReference type="InterPro" id="IPR018277">
    <property type="entry name" value="Ribosomal_eS19_CS"/>
</dbReference>
<dbReference type="Bgee" id="ENSCHIG00000026870">
    <property type="expression patterns" value="Expressed in ileum and 10 other cell types or tissues"/>
</dbReference>
<evidence type="ECO:0000256" key="5">
    <source>
        <dbReference type="ARBA" id="ARBA00035466"/>
    </source>
</evidence>
<dbReference type="STRING" id="9925.ENSCHIP00000033224"/>
<dbReference type="PROSITE" id="PS00628">
    <property type="entry name" value="RIBOSOMAL_S19E"/>
    <property type="match status" value="1"/>
</dbReference>
<dbReference type="Pfam" id="PF01090">
    <property type="entry name" value="Ribosomal_S19e"/>
    <property type="match status" value="1"/>
</dbReference>
<dbReference type="AlphaFoldDB" id="A0A452G9C3"/>
<dbReference type="InterPro" id="IPR036390">
    <property type="entry name" value="WH_DNA-bd_sf"/>
</dbReference>
<evidence type="ECO:0000313" key="7">
    <source>
        <dbReference type="Proteomes" id="UP000291000"/>
    </source>
</evidence>
<dbReference type="Ensembl" id="ENSCHIT00000041102.1">
    <property type="protein sequence ID" value="ENSCHIP00000033224.1"/>
    <property type="gene ID" value="ENSCHIG00000026870.1"/>
</dbReference>
<organism evidence="6 7">
    <name type="scientific">Capra hircus</name>
    <name type="common">Goat</name>
    <dbReference type="NCBI Taxonomy" id="9925"/>
    <lineage>
        <taxon>Eukaryota</taxon>
        <taxon>Metazoa</taxon>
        <taxon>Chordata</taxon>
        <taxon>Craniata</taxon>
        <taxon>Vertebrata</taxon>
        <taxon>Euteleostomi</taxon>
        <taxon>Mammalia</taxon>
        <taxon>Eutheria</taxon>
        <taxon>Laurasiatheria</taxon>
        <taxon>Artiodactyla</taxon>
        <taxon>Ruminantia</taxon>
        <taxon>Pecora</taxon>
        <taxon>Bovidae</taxon>
        <taxon>Caprinae</taxon>
        <taxon>Capra</taxon>
    </lineage>
</organism>
<dbReference type="SUPFAM" id="SSF46785">
    <property type="entry name" value="Winged helix' DNA-binding domain"/>
    <property type="match status" value="1"/>
</dbReference>
<dbReference type="GO" id="GO:0003723">
    <property type="term" value="F:RNA binding"/>
    <property type="evidence" value="ECO:0007669"/>
    <property type="project" value="TreeGrafter"/>
</dbReference>
<evidence type="ECO:0000256" key="2">
    <source>
        <dbReference type="ARBA" id="ARBA00022980"/>
    </source>
</evidence>
<reference evidence="6 7" key="1">
    <citation type="submission" date="2016-04" db="EMBL/GenBank/DDBJ databases">
        <title>Polished mammalian reference genomes with single-molecule sequencing and chromosome conformation capture applied to the Capra hircus genome.</title>
        <authorList>
            <person name="Bickhart D.M."/>
            <person name="Koren S."/>
            <person name="Rosen B."/>
            <person name="Hastie A."/>
            <person name="Liachko I."/>
            <person name="Sullivan S.T."/>
            <person name="Burton J."/>
            <person name="Sayre B.L."/>
            <person name="Huson H.J."/>
            <person name="Lee J."/>
            <person name="Lam E."/>
            <person name="Kelley C.M."/>
            <person name="Hutchison J.L."/>
            <person name="Zhou Y."/>
            <person name="Sun J."/>
            <person name="Crisa A."/>
            <person name="Schwartz J.C."/>
            <person name="Hammond J.A."/>
            <person name="Schroeder S.G."/>
            <person name="Liu G.E."/>
            <person name="Dunham M."/>
            <person name="Shendure J."/>
            <person name="Sonstegard T.S."/>
            <person name="Phillippy A.M."/>
            <person name="Van Tassell C.P."/>
            <person name="Smith T.P."/>
        </authorList>
    </citation>
    <scope>NUCLEOTIDE SEQUENCE [LARGE SCALE GENOMIC DNA]</scope>
</reference>
<dbReference type="PANTHER" id="PTHR11710">
    <property type="entry name" value="40S RIBOSOMAL PROTEIN S19"/>
    <property type="match status" value="1"/>
</dbReference>
<dbReference type="EMBL" id="LWLT01000019">
    <property type="status" value="NOT_ANNOTATED_CDS"/>
    <property type="molecule type" value="Genomic_DNA"/>
</dbReference>
<evidence type="ECO:0000256" key="1">
    <source>
        <dbReference type="ARBA" id="ARBA00010014"/>
    </source>
</evidence>
<dbReference type="PANTHER" id="PTHR11710:SF31">
    <property type="entry name" value="SMALL RIBOSOMAL SUBUNIT PROTEIN ES19"/>
    <property type="match status" value="1"/>
</dbReference>
<keyword evidence="2" id="KW-0689">Ribosomal protein</keyword>
<evidence type="ECO:0000256" key="3">
    <source>
        <dbReference type="ARBA" id="ARBA00023274"/>
    </source>
</evidence>
<proteinExistence type="inferred from homology"/>
<protein>
    <recommendedName>
        <fullName evidence="4">Small ribosomal subunit protein eS19</fullName>
    </recommendedName>
    <alternativeName>
        <fullName evidence="5">40S ribosomal protein S19</fullName>
    </alternativeName>
</protein>
<evidence type="ECO:0000313" key="6">
    <source>
        <dbReference type="Ensembl" id="ENSCHIP00000033224.1"/>
    </source>
</evidence>
<keyword evidence="7" id="KW-1185">Reference proteome</keyword>
<dbReference type="GO" id="GO:0006412">
    <property type="term" value="P:translation"/>
    <property type="evidence" value="ECO:0007669"/>
    <property type="project" value="InterPro"/>
</dbReference>
<dbReference type="GeneTree" id="ENSGT00940000164207"/>
<accession>A0A452G9C3</accession>
<keyword evidence="3" id="KW-0687">Ribonucleoprotein</keyword>
<sequence>VPGVTVKDTKPQKCIRTPAAFLKRSGKLKVPEWVDTVKLAKHKELAPYNEKWFYMSSCHSLAPVPPGWHWENGVMPSYFGRGSKDVARRVLQALEILKLVEQDQDGDLDRITAQVAAANKKLCNK</sequence>